<evidence type="ECO:0000313" key="2">
    <source>
        <dbReference type="EMBL" id="KGN99155.1"/>
    </source>
</evidence>
<keyword evidence="3" id="KW-1185">Reference proteome</keyword>
<organism evidence="2 3">
    <name type="scientific">Porphyromonas gingivicanis</name>
    <dbReference type="NCBI Taxonomy" id="266762"/>
    <lineage>
        <taxon>Bacteria</taxon>
        <taxon>Pseudomonadati</taxon>
        <taxon>Bacteroidota</taxon>
        <taxon>Bacteroidia</taxon>
        <taxon>Bacteroidales</taxon>
        <taxon>Porphyromonadaceae</taxon>
        <taxon>Porphyromonas</taxon>
    </lineage>
</organism>
<feature type="chain" id="PRO_5001987683" description="Major fimbrial subunit protein N-terminal domain-containing protein" evidence="1">
    <location>
        <begin position="22"/>
        <end position="405"/>
    </location>
</feature>
<keyword evidence="1" id="KW-0732">Signal</keyword>
<dbReference type="PROSITE" id="PS51257">
    <property type="entry name" value="PROKAR_LIPOPROTEIN"/>
    <property type="match status" value="1"/>
</dbReference>
<gene>
    <name evidence="2" type="ORF">HQ36_01475</name>
</gene>
<reference evidence="2 3" key="1">
    <citation type="submission" date="2014-08" db="EMBL/GenBank/DDBJ databases">
        <title>Porphyromonas gingivicanis strain:COT-022_OH1391 Genome sequencing.</title>
        <authorList>
            <person name="Wallis C."/>
            <person name="Deusch O."/>
            <person name="O'Flynn C."/>
            <person name="Davis I."/>
            <person name="Jospin G."/>
            <person name="Darling A.E."/>
            <person name="Coil D.A."/>
            <person name="Alexiev A."/>
            <person name="Horsfall A."/>
            <person name="Kirkwood N."/>
            <person name="Harris S."/>
            <person name="Eisen J.A."/>
        </authorList>
    </citation>
    <scope>NUCLEOTIDE SEQUENCE [LARGE SCALE GENOMIC DNA]</scope>
    <source>
        <strain evidence="3">COT-022 OH1391</strain>
    </source>
</reference>
<dbReference type="AlphaFoldDB" id="A0A0A2G9T2"/>
<protein>
    <recommendedName>
        <fullName evidence="4">Major fimbrial subunit protein N-terminal domain-containing protein</fullName>
    </recommendedName>
</protein>
<evidence type="ECO:0000313" key="3">
    <source>
        <dbReference type="Proteomes" id="UP000030134"/>
    </source>
</evidence>
<proteinExistence type="predicted"/>
<evidence type="ECO:0008006" key="4">
    <source>
        <dbReference type="Google" id="ProtNLM"/>
    </source>
</evidence>
<dbReference type="Proteomes" id="UP000030134">
    <property type="component" value="Unassembled WGS sequence"/>
</dbReference>
<sequence>MLKRKSIFLLPFLVFVGWVTSCTKPNQGLDPTQPHTAYVSLGIDALRSHGVDTENPGFTDPNTDPADKEDVIRELRLILFPTGATNASLNLKFDAASIVNHRVTFKISEMLTYDIYMIANESASGQSGTDLSFLSQAGISRNTLESFADVNMVGIVPEQMGSGVNGLFMMTAVYKGVTFSRSLPGTGSQADPHRINLQPQNLVQRPSIKGTNRQAAEMMRSLAKMEITLKDVVEVVVGEDGNKTYSWILPYGYTPNSRLKVELLNMPAKYTLFPRKQLTNPAIVGAAQGYTFSFQGAPQEAYVVLPPNIDDASIGGILTADYRLYVYLPEYLASQTLPEQQRPGVKITYSEENIATPKSKFYPIRNAGPTHYDTVLGDLNHSTDWSVFRNRFYKMRVNIKGFVIS</sequence>
<dbReference type="RefSeq" id="WP_036882817.1">
    <property type="nucleotide sequence ID" value="NZ_JQZW01000002.1"/>
</dbReference>
<feature type="signal peptide" evidence="1">
    <location>
        <begin position="1"/>
        <end position="21"/>
    </location>
</feature>
<evidence type="ECO:0000256" key="1">
    <source>
        <dbReference type="SAM" id="SignalP"/>
    </source>
</evidence>
<name>A0A0A2G9T2_9PORP</name>
<dbReference type="OrthoDB" id="1086396at2"/>
<comment type="caution">
    <text evidence="2">The sequence shown here is derived from an EMBL/GenBank/DDBJ whole genome shotgun (WGS) entry which is preliminary data.</text>
</comment>
<accession>A0A0A2G9T2</accession>
<dbReference type="EMBL" id="JQZW01000002">
    <property type="protein sequence ID" value="KGN99155.1"/>
    <property type="molecule type" value="Genomic_DNA"/>
</dbReference>